<name>A0A7W9CUK1_9HYPH</name>
<dbReference type="Proteomes" id="UP000523821">
    <property type="component" value="Unassembled WGS sequence"/>
</dbReference>
<dbReference type="InterPro" id="IPR010234">
    <property type="entry name" value="Phasin_subfam-2"/>
</dbReference>
<comment type="caution">
    <text evidence="2">The sequence shown here is derived from an EMBL/GenBank/DDBJ whole genome shotgun (WGS) entry which is preliminary data.</text>
</comment>
<dbReference type="RefSeq" id="WP_183853606.1">
    <property type="nucleotide sequence ID" value="NZ_JACHOO010000002.1"/>
</dbReference>
<evidence type="ECO:0000313" key="2">
    <source>
        <dbReference type="EMBL" id="MBB5752180.1"/>
    </source>
</evidence>
<reference evidence="2 3" key="1">
    <citation type="submission" date="2020-08" db="EMBL/GenBank/DDBJ databases">
        <title>Genomic Encyclopedia of Type Strains, Phase IV (KMG-IV): sequencing the most valuable type-strain genomes for metagenomic binning, comparative biology and taxonomic classification.</title>
        <authorList>
            <person name="Goeker M."/>
        </authorList>
    </citation>
    <scope>NUCLEOTIDE SEQUENCE [LARGE SCALE GENOMIC DNA]</scope>
    <source>
        <strain evidence="2 3">DSM 16268</strain>
    </source>
</reference>
<dbReference type="AlphaFoldDB" id="A0A7W9CUK1"/>
<keyword evidence="3" id="KW-1185">Reference proteome</keyword>
<feature type="domain" description="Phasin" evidence="1">
    <location>
        <begin position="60"/>
        <end position="157"/>
    </location>
</feature>
<organism evidence="2 3">
    <name type="scientific">Prosthecomicrobium pneumaticum</name>
    <dbReference type="NCBI Taxonomy" id="81895"/>
    <lineage>
        <taxon>Bacteria</taxon>
        <taxon>Pseudomonadati</taxon>
        <taxon>Pseudomonadota</taxon>
        <taxon>Alphaproteobacteria</taxon>
        <taxon>Hyphomicrobiales</taxon>
        <taxon>Kaistiaceae</taxon>
        <taxon>Prosthecomicrobium</taxon>
    </lineage>
</organism>
<dbReference type="NCBIfam" id="TIGR01985">
    <property type="entry name" value="phasin_2"/>
    <property type="match status" value="1"/>
</dbReference>
<dbReference type="InterPro" id="IPR010127">
    <property type="entry name" value="Phasin_subfam-1"/>
</dbReference>
<evidence type="ECO:0000259" key="1">
    <source>
        <dbReference type="Pfam" id="PF09361"/>
    </source>
</evidence>
<sequence>MTEAAATPPKAAKAAKAAATKAFDMPFEAFSMNMPQMEVPAAFREMAEKSVSSAKEAYAKMKSAAEETTDAFEDSYEATREGMLALGYKMLDAGKARTDSAFDLARGLLATKTFAEAIELQSRYLRQEFEALTAQAKDFQDLTTKVVTDASKPMKDSVEKSVKTFGFV</sequence>
<gene>
    <name evidence="2" type="ORF">GGQ63_001232</name>
</gene>
<dbReference type="EMBL" id="JACHOO010000002">
    <property type="protein sequence ID" value="MBB5752180.1"/>
    <property type="molecule type" value="Genomic_DNA"/>
</dbReference>
<dbReference type="NCBIfam" id="TIGR01841">
    <property type="entry name" value="phasin"/>
    <property type="match status" value="1"/>
</dbReference>
<evidence type="ECO:0000313" key="3">
    <source>
        <dbReference type="Proteomes" id="UP000523821"/>
    </source>
</evidence>
<protein>
    <submittedName>
        <fullName evidence="2">Phasin</fullName>
    </submittedName>
</protein>
<proteinExistence type="predicted"/>
<dbReference type="Pfam" id="PF09361">
    <property type="entry name" value="Phasin_2"/>
    <property type="match status" value="1"/>
</dbReference>
<dbReference type="InterPro" id="IPR018968">
    <property type="entry name" value="Phasin"/>
</dbReference>
<accession>A0A7W9CUK1</accession>